<evidence type="ECO:0000313" key="3">
    <source>
        <dbReference type="RefSeq" id="XP_010496834.1"/>
    </source>
</evidence>
<reference evidence="2 3" key="1">
    <citation type="submission" date="2025-05" db="UniProtKB">
        <authorList>
            <consortium name="RefSeq"/>
        </authorList>
    </citation>
    <scope>IDENTIFICATION</scope>
    <source>
        <tissue evidence="2 3">Leaf</tissue>
    </source>
</reference>
<dbReference type="GeneID" id="104773862"/>
<proteinExistence type="predicted"/>
<name>A0ABM0Y7N9_CAMSA</name>
<organism evidence="1 3">
    <name type="scientific">Camelina sativa</name>
    <name type="common">False flax</name>
    <name type="synonym">Myagrum sativum</name>
    <dbReference type="NCBI Taxonomy" id="90675"/>
    <lineage>
        <taxon>Eukaryota</taxon>
        <taxon>Viridiplantae</taxon>
        <taxon>Streptophyta</taxon>
        <taxon>Embryophyta</taxon>
        <taxon>Tracheophyta</taxon>
        <taxon>Spermatophyta</taxon>
        <taxon>Magnoliopsida</taxon>
        <taxon>eudicotyledons</taxon>
        <taxon>Gunneridae</taxon>
        <taxon>Pentapetalae</taxon>
        <taxon>rosids</taxon>
        <taxon>malvids</taxon>
        <taxon>Brassicales</taxon>
        <taxon>Brassicaceae</taxon>
        <taxon>Camelineae</taxon>
        <taxon>Camelina</taxon>
    </lineage>
</organism>
<gene>
    <name evidence="2 3" type="primary">LOC104773862</name>
</gene>
<dbReference type="RefSeq" id="XP_010496834.1">
    <property type="nucleotide sequence ID" value="XM_010498532.2"/>
</dbReference>
<keyword evidence="1" id="KW-1185">Reference proteome</keyword>
<dbReference type="RefSeq" id="XP_010496833.1">
    <property type="nucleotide sequence ID" value="XM_010498531.2"/>
</dbReference>
<evidence type="ECO:0000313" key="2">
    <source>
        <dbReference type="RefSeq" id="XP_010496833.1"/>
    </source>
</evidence>
<accession>A0ABM0Y7N9</accession>
<dbReference type="Proteomes" id="UP000694864">
    <property type="component" value="Unplaced"/>
</dbReference>
<protein>
    <submittedName>
        <fullName evidence="2 3">Mitochondrial phosphate carrier protein 1, mitochondrial-like</fullName>
    </submittedName>
</protein>
<evidence type="ECO:0000313" key="1">
    <source>
        <dbReference type="Proteomes" id="UP000694864"/>
    </source>
</evidence>
<sequence length="94" mass="10611">MVCDFCVQIDILKRLQREAFSDLMKLRDPSSVAGTIISNLADVVLSSLYNNKAKNVLQAVRNIGFVTLFTRILPVRTLQDTSIGNCFHFCVFTR</sequence>